<reference evidence="2 3" key="1">
    <citation type="submission" date="2020-03" db="EMBL/GenBank/DDBJ databases">
        <title>Whole genome shotgun sequence of Phytohabitans houttuyneae NBRC 108639.</title>
        <authorList>
            <person name="Komaki H."/>
            <person name="Tamura T."/>
        </authorList>
    </citation>
    <scope>NUCLEOTIDE SEQUENCE [LARGE SCALE GENOMIC DNA]</scope>
    <source>
        <strain evidence="2 3">NBRC 108639</strain>
    </source>
</reference>
<gene>
    <name evidence="2" type="ORF">Phou_090420</name>
</gene>
<dbReference type="AlphaFoldDB" id="A0A6V8KI37"/>
<comment type="caution">
    <text evidence="2">The sequence shown here is derived from an EMBL/GenBank/DDBJ whole genome shotgun (WGS) entry which is preliminary data.</text>
</comment>
<keyword evidence="1" id="KW-0472">Membrane</keyword>
<keyword evidence="1" id="KW-0812">Transmembrane</keyword>
<accession>A0A6V8KI37</accession>
<reference evidence="2 3" key="2">
    <citation type="submission" date="2020-03" db="EMBL/GenBank/DDBJ databases">
        <authorList>
            <person name="Ichikawa N."/>
            <person name="Kimura A."/>
            <person name="Kitahashi Y."/>
            <person name="Uohara A."/>
        </authorList>
    </citation>
    <scope>NUCLEOTIDE SEQUENCE [LARGE SCALE GENOMIC DNA]</scope>
    <source>
        <strain evidence="2 3">NBRC 108639</strain>
    </source>
</reference>
<dbReference type="Proteomes" id="UP000482800">
    <property type="component" value="Unassembled WGS sequence"/>
</dbReference>
<evidence type="ECO:0000256" key="1">
    <source>
        <dbReference type="SAM" id="Phobius"/>
    </source>
</evidence>
<keyword evidence="1" id="KW-1133">Transmembrane helix</keyword>
<keyword evidence="3" id="KW-1185">Reference proteome</keyword>
<evidence type="ECO:0000313" key="2">
    <source>
        <dbReference type="EMBL" id="GFJ84862.1"/>
    </source>
</evidence>
<proteinExistence type="predicted"/>
<protein>
    <submittedName>
        <fullName evidence="2">Uncharacterized protein</fullName>
    </submittedName>
</protein>
<organism evidence="2 3">
    <name type="scientific">Phytohabitans houttuyneae</name>
    <dbReference type="NCBI Taxonomy" id="1076126"/>
    <lineage>
        <taxon>Bacteria</taxon>
        <taxon>Bacillati</taxon>
        <taxon>Actinomycetota</taxon>
        <taxon>Actinomycetes</taxon>
        <taxon>Micromonosporales</taxon>
        <taxon>Micromonosporaceae</taxon>
    </lineage>
</organism>
<feature type="transmembrane region" description="Helical" evidence="1">
    <location>
        <begin position="12"/>
        <end position="33"/>
    </location>
</feature>
<name>A0A6V8KI37_9ACTN</name>
<evidence type="ECO:0000313" key="3">
    <source>
        <dbReference type="Proteomes" id="UP000482800"/>
    </source>
</evidence>
<sequence length="73" mass="7705">MLRPAAPAAKWLRIQLAAVAPVIVITLATLAGFNTILKMCQFCRVSDGHLRFATGGWHTDASGGENVGLGRVS</sequence>
<dbReference type="EMBL" id="BLPF01000004">
    <property type="protein sequence ID" value="GFJ84862.1"/>
    <property type="molecule type" value="Genomic_DNA"/>
</dbReference>